<dbReference type="GO" id="GO:0005739">
    <property type="term" value="C:mitochondrion"/>
    <property type="evidence" value="ECO:0007669"/>
    <property type="project" value="TreeGrafter"/>
</dbReference>
<evidence type="ECO:0000256" key="1">
    <source>
        <dbReference type="ARBA" id="ARBA00001974"/>
    </source>
</evidence>
<keyword evidence="5" id="KW-1185">Reference proteome</keyword>
<sequence length="90" mass="9873">MFRSGSNTQTSEIEKNRLFANDVSLQHRTAAALLWIFMAAQFLGKLLLQPRTTDQVSAILKYCNFRCLAVVPQGGNTGLIGGSVPVFDEV</sequence>
<dbReference type="InterPro" id="IPR016167">
    <property type="entry name" value="FAD-bd_PCMH_sub1"/>
</dbReference>
<evidence type="ECO:0000313" key="5">
    <source>
        <dbReference type="Proteomes" id="UP000289738"/>
    </source>
</evidence>
<evidence type="ECO:0000256" key="2">
    <source>
        <dbReference type="ARBA" id="ARBA00023002"/>
    </source>
</evidence>
<dbReference type="GO" id="GO:0050660">
    <property type="term" value="F:flavin adenine dinucleotide binding"/>
    <property type="evidence" value="ECO:0007669"/>
    <property type="project" value="InterPro"/>
</dbReference>
<proteinExistence type="predicted"/>
<dbReference type="PANTHER" id="PTHR43716">
    <property type="entry name" value="D-2-HYDROXYGLUTARATE DEHYDROGENASE, MITOCHONDRIAL"/>
    <property type="match status" value="1"/>
</dbReference>
<evidence type="ECO:0000313" key="4">
    <source>
        <dbReference type="EMBL" id="RYR33945.1"/>
    </source>
</evidence>
<protein>
    <recommendedName>
        <fullName evidence="3">FAD linked oxidase N-terminal domain-containing protein</fullName>
    </recommendedName>
</protein>
<dbReference type="SUPFAM" id="SSF56176">
    <property type="entry name" value="FAD-binding/transporter-associated domain-like"/>
    <property type="match status" value="1"/>
</dbReference>
<organism evidence="4 5">
    <name type="scientific">Arachis hypogaea</name>
    <name type="common">Peanut</name>
    <dbReference type="NCBI Taxonomy" id="3818"/>
    <lineage>
        <taxon>Eukaryota</taxon>
        <taxon>Viridiplantae</taxon>
        <taxon>Streptophyta</taxon>
        <taxon>Embryophyta</taxon>
        <taxon>Tracheophyta</taxon>
        <taxon>Spermatophyta</taxon>
        <taxon>Magnoliopsida</taxon>
        <taxon>eudicotyledons</taxon>
        <taxon>Gunneridae</taxon>
        <taxon>Pentapetalae</taxon>
        <taxon>rosids</taxon>
        <taxon>fabids</taxon>
        <taxon>Fabales</taxon>
        <taxon>Fabaceae</taxon>
        <taxon>Papilionoideae</taxon>
        <taxon>50 kb inversion clade</taxon>
        <taxon>dalbergioids sensu lato</taxon>
        <taxon>Dalbergieae</taxon>
        <taxon>Pterocarpus clade</taxon>
        <taxon>Arachis</taxon>
    </lineage>
</organism>
<dbReference type="Gene3D" id="3.30.43.10">
    <property type="entry name" value="Uridine Diphospho-n-acetylenolpyruvylglucosamine Reductase, domain 2"/>
    <property type="match status" value="1"/>
</dbReference>
<dbReference type="PANTHER" id="PTHR43716:SF1">
    <property type="entry name" value="D-2-HYDROXYGLUTARATE DEHYDROGENASE, MITOCHONDRIAL"/>
    <property type="match status" value="1"/>
</dbReference>
<dbReference type="InterPro" id="IPR051264">
    <property type="entry name" value="FAD-oxidored/transferase_4"/>
</dbReference>
<name>A0A445B5I4_ARAHY</name>
<dbReference type="InterPro" id="IPR006094">
    <property type="entry name" value="Oxid_FAD_bind_N"/>
</dbReference>
<gene>
    <name evidence="4" type="ORF">Ahy_A10g048634</name>
</gene>
<comment type="caution">
    <text evidence="4">The sequence shown here is derived from an EMBL/GenBank/DDBJ whole genome shotgun (WGS) entry which is preliminary data.</text>
</comment>
<dbReference type="Proteomes" id="UP000289738">
    <property type="component" value="Chromosome A10"/>
</dbReference>
<dbReference type="Pfam" id="PF01565">
    <property type="entry name" value="FAD_binding_4"/>
    <property type="match status" value="1"/>
</dbReference>
<dbReference type="GO" id="GO:0016491">
    <property type="term" value="F:oxidoreductase activity"/>
    <property type="evidence" value="ECO:0007669"/>
    <property type="project" value="UniProtKB-KW"/>
</dbReference>
<dbReference type="EMBL" id="SDMP01000010">
    <property type="protein sequence ID" value="RYR33945.1"/>
    <property type="molecule type" value="Genomic_DNA"/>
</dbReference>
<dbReference type="InterPro" id="IPR036318">
    <property type="entry name" value="FAD-bd_PCMH-like_sf"/>
</dbReference>
<reference evidence="4 5" key="1">
    <citation type="submission" date="2019-01" db="EMBL/GenBank/DDBJ databases">
        <title>Sequencing of cultivated peanut Arachis hypogaea provides insights into genome evolution and oil improvement.</title>
        <authorList>
            <person name="Chen X."/>
        </authorList>
    </citation>
    <scope>NUCLEOTIDE SEQUENCE [LARGE SCALE GENOMIC DNA]</scope>
    <source>
        <strain evidence="5">cv. Fuhuasheng</strain>
        <tissue evidence="4">Leaves</tissue>
    </source>
</reference>
<dbReference type="AlphaFoldDB" id="A0A445B5I4"/>
<evidence type="ECO:0000259" key="3">
    <source>
        <dbReference type="Pfam" id="PF01565"/>
    </source>
</evidence>
<feature type="domain" description="FAD linked oxidase N-terminal" evidence="3">
    <location>
        <begin position="46"/>
        <end position="86"/>
    </location>
</feature>
<accession>A0A445B5I4</accession>
<comment type="cofactor">
    <cofactor evidence="1">
        <name>FAD</name>
        <dbReference type="ChEBI" id="CHEBI:57692"/>
    </cofactor>
</comment>
<keyword evidence="2" id="KW-0560">Oxidoreductase</keyword>